<evidence type="ECO:0000256" key="1">
    <source>
        <dbReference type="ARBA" id="ARBA00004651"/>
    </source>
</evidence>
<accession>A0A7Z7FDL1</accession>
<evidence type="ECO:0000313" key="10">
    <source>
        <dbReference type="Proteomes" id="UP000199259"/>
    </source>
</evidence>
<keyword evidence="4 8" id="KW-1133">Transmembrane helix</keyword>
<evidence type="ECO:0000256" key="6">
    <source>
        <dbReference type="ARBA" id="ARBA00035120"/>
    </source>
</evidence>
<dbReference type="Pfam" id="PF02537">
    <property type="entry name" value="CRCB"/>
    <property type="match status" value="1"/>
</dbReference>
<keyword evidence="3 8" id="KW-0812">Transmembrane</keyword>
<feature type="transmembrane region" description="Helical" evidence="8">
    <location>
        <begin position="40"/>
        <end position="58"/>
    </location>
</feature>
<comment type="activity regulation">
    <text evidence="8">Na(+) is not transported, but it plays an essential structural role and its presence is essential for fluoride channel function.</text>
</comment>
<dbReference type="GO" id="GO:0046872">
    <property type="term" value="F:metal ion binding"/>
    <property type="evidence" value="ECO:0007669"/>
    <property type="project" value="UniProtKB-KW"/>
</dbReference>
<comment type="caution">
    <text evidence="9">The sequence shown here is derived from an EMBL/GenBank/DDBJ whole genome shotgun (WGS) entry which is preliminary data.</text>
</comment>
<dbReference type="PANTHER" id="PTHR28259">
    <property type="entry name" value="FLUORIDE EXPORT PROTEIN 1-RELATED"/>
    <property type="match status" value="1"/>
</dbReference>
<comment type="subcellular location">
    <subcellularLocation>
        <location evidence="1 8">Cell membrane</location>
        <topology evidence="1 8">Multi-pass membrane protein</topology>
    </subcellularLocation>
</comment>
<keyword evidence="10" id="KW-1185">Reference proteome</keyword>
<keyword evidence="8" id="KW-0915">Sodium</keyword>
<gene>
    <name evidence="8" type="primary">fluC</name>
    <name evidence="8" type="synonym">crcB</name>
    <name evidence="9" type="ORF">SAMN04488589_0722</name>
</gene>
<name>A0A7Z7FDL1_9EURY</name>
<dbReference type="Proteomes" id="UP000199259">
    <property type="component" value="Unassembled WGS sequence"/>
</dbReference>
<protein>
    <recommendedName>
        <fullName evidence="8">Fluoride-specific ion channel FluC</fullName>
    </recommendedName>
</protein>
<keyword evidence="8" id="KW-0479">Metal-binding</keyword>
<keyword evidence="2 8" id="KW-1003">Cell membrane</keyword>
<comment type="similarity">
    <text evidence="6 8">Belongs to the fluoride channel Fluc/FEX (TC 1.A.43) family.</text>
</comment>
<dbReference type="GO" id="GO:0062054">
    <property type="term" value="F:fluoride channel activity"/>
    <property type="evidence" value="ECO:0007669"/>
    <property type="project" value="UniProtKB-UniRule"/>
</dbReference>
<proteinExistence type="inferred from homology"/>
<evidence type="ECO:0000256" key="7">
    <source>
        <dbReference type="ARBA" id="ARBA00035585"/>
    </source>
</evidence>
<evidence type="ECO:0000256" key="5">
    <source>
        <dbReference type="ARBA" id="ARBA00023136"/>
    </source>
</evidence>
<evidence type="ECO:0000256" key="2">
    <source>
        <dbReference type="ARBA" id="ARBA00022475"/>
    </source>
</evidence>
<dbReference type="EMBL" id="FNCA01000002">
    <property type="protein sequence ID" value="SDF50433.1"/>
    <property type="molecule type" value="Genomic_DNA"/>
</dbReference>
<keyword evidence="8" id="KW-0407">Ion channel</keyword>
<feature type="transmembrane region" description="Helical" evidence="8">
    <location>
        <begin position="12"/>
        <end position="34"/>
    </location>
</feature>
<keyword evidence="5 8" id="KW-0472">Membrane</keyword>
<evidence type="ECO:0000256" key="3">
    <source>
        <dbReference type="ARBA" id="ARBA00022692"/>
    </source>
</evidence>
<evidence type="ECO:0000256" key="8">
    <source>
        <dbReference type="HAMAP-Rule" id="MF_00454"/>
    </source>
</evidence>
<comment type="function">
    <text evidence="8">Fluoride-specific ion channel. Important for reducing fluoride concentration in the cell, thus reducing its toxicity.</text>
</comment>
<dbReference type="NCBIfam" id="NF010820">
    <property type="entry name" value="PRK14224.1"/>
    <property type="match status" value="1"/>
</dbReference>
<comment type="catalytic activity">
    <reaction evidence="7">
        <text>fluoride(in) = fluoride(out)</text>
        <dbReference type="Rhea" id="RHEA:76159"/>
        <dbReference type="ChEBI" id="CHEBI:17051"/>
    </reaction>
    <physiologicalReaction direction="left-to-right" evidence="7">
        <dbReference type="Rhea" id="RHEA:76160"/>
    </physiologicalReaction>
</comment>
<dbReference type="InterPro" id="IPR003691">
    <property type="entry name" value="FluC"/>
</dbReference>
<sequence length="132" mass="14232">MNSDYLKNQGSELITIGMGGFFGAISRFLIAGYFTSASGTLVVNVLGSILIGILMYSSEYLGIVSPRTRMFVGIGFCGSLTTFSTFMVQTFQMQLAEAAFNILANVILTLAGIFAGRALVIYLMRRREGTGI</sequence>
<dbReference type="OrthoDB" id="253428at2157"/>
<evidence type="ECO:0000256" key="4">
    <source>
        <dbReference type="ARBA" id="ARBA00022989"/>
    </source>
</evidence>
<reference evidence="9 10" key="1">
    <citation type="submission" date="2016-10" db="EMBL/GenBank/DDBJ databases">
        <authorList>
            <person name="Varghese N."/>
            <person name="Submissions S."/>
        </authorList>
    </citation>
    <scope>NUCLEOTIDE SEQUENCE [LARGE SCALE GENOMIC DNA]</scope>
    <source>
        <strain evidence="9 10">PL 12/M</strain>
    </source>
</reference>
<dbReference type="GO" id="GO:0140114">
    <property type="term" value="P:cellular detoxification of fluoride"/>
    <property type="evidence" value="ECO:0007669"/>
    <property type="project" value="UniProtKB-UniRule"/>
</dbReference>
<dbReference type="GO" id="GO:0005886">
    <property type="term" value="C:plasma membrane"/>
    <property type="evidence" value="ECO:0007669"/>
    <property type="project" value="UniProtKB-SubCell"/>
</dbReference>
<feature type="binding site" evidence="8">
    <location>
        <position position="81"/>
    </location>
    <ligand>
        <name>Na(+)</name>
        <dbReference type="ChEBI" id="CHEBI:29101"/>
        <note>structural</note>
    </ligand>
</feature>
<feature type="binding site" evidence="8">
    <location>
        <position position="78"/>
    </location>
    <ligand>
        <name>Na(+)</name>
        <dbReference type="ChEBI" id="CHEBI:29101"/>
        <note>structural</note>
    </ligand>
</feature>
<keyword evidence="8" id="KW-0406">Ion transport</keyword>
<dbReference type="RefSeq" id="WP_091708780.1">
    <property type="nucleotide sequence ID" value="NZ_FNCA01000002.1"/>
</dbReference>
<dbReference type="PANTHER" id="PTHR28259:SF1">
    <property type="entry name" value="FLUORIDE EXPORT PROTEIN 1-RELATED"/>
    <property type="match status" value="1"/>
</dbReference>
<dbReference type="HAMAP" id="MF_00454">
    <property type="entry name" value="FluC"/>
    <property type="match status" value="1"/>
</dbReference>
<dbReference type="AlphaFoldDB" id="A0A7Z7FDL1"/>
<organism evidence="9 10">
    <name type="scientific">Methanolobus vulcani</name>
    <dbReference type="NCBI Taxonomy" id="38026"/>
    <lineage>
        <taxon>Archaea</taxon>
        <taxon>Methanobacteriati</taxon>
        <taxon>Methanobacteriota</taxon>
        <taxon>Stenosarchaea group</taxon>
        <taxon>Methanomicrobia</taxon>
        <taxon>Methanosarcinales</taxon>
        <taxon>Methanosarcinaceae</taxon>
        <taxon>Methanolobus</taxon>
    </lineage>
</organism>
<feature type="transmembrane region" description="Helical" evidence="8">
    <location>
        <begin position="70"/>
        <end position="90"/>
    </location>
</feature>
<feature type="transmembrane region" description="Helical" evidence="8">
    <location>
        <begin position="102"/>
        <end position="124"/>
    </location>
</feature>
<keyword evidence="8" id="KW-0813">Transport</keyword>
<evidence type="ECO:0000313" key="9">
    <source>
        <dbReference type="EMBL" id="SDF50433.1"/>
    </source>
</evidence>